<dbReference type="OrthoDB" id="8403749at2"/>
<sequence>MSKMSGPVQYWTFWGQKVAAPSAEMSKLRAAMMEKVLTWQEKRQIPGLTLGFAQQRSALLVAGDSGIKARVKACGTRDQHGNRSECGVVFCPRCLMLRRKEQTAENYRLFAGQDNSHLVLMTVLVRVISDLNDARPLQDKFELKARNAIMARRKKDPRWNNVMIKGYWEFDHLWGSDELGRNAKIALPLLGLPTFTFDESHWLLHFHAIVALGDISIDEFKSAMKRKNAAHPYQVDVQPFKTERDVKWNIRRITRYAMKFRIEDDYKRAGPFDPNYVFDMNTSNQRKWWPKEAVRLLVTHLSQPLHGYRSLQFWIGPKGTTKSKIGADKTQKASSNKGKMASALVPAKENQKVR</sequence>
<dbReference type="Proteomes" id="UP000233491">
    <property type="component" value="Unassembled WGS sequence"/>
</dbReference>
<comment type="caution">
    <text evidence="2">The sequence shown here is derived from an EMBL/GenBank/DDBJ whole genome shotgun (WGS) entry which is preliminary data.</text>
</comment>
<feature type="region of interest" description="Disordered" evidence="1">
    <location>
        <begin position="321"/>
        <end position="354"/>
    </location>
</feature>
<evidence type="ECO:0008006" key="4">
    <source>
        <dbReference type="Google" id="ProtNLM"/>
    </source>
</evidence>
<evidence type="ECO:0000256" key="1">
    <source>
        <dbReference type="SAM" id="MobiDB-lite"/>
    </source>
</evidence>
<organism evidence="2 3">
    <name type="scientific">Pleomorphomonas diazotrophica</name>
    <dbReference type="NCBI Taxonomy" id="1166257"/>
    <lineage>
        <taxon>Bacteria</taxon>
        <taxon>Pseudomonadati</taxon>
        <taxon>Pseudomonadota</taxon>
        <taxon>Alphaproteobacteria</taxon>
        <taxon>Hyphomicrobiales</taxon>
        <taxon>Pleomorphomonadaceae</taxon>
        <taxon>Pleomorphomonas</taxon>
    </lineage>
</organism>
<dbReference type="EMBL" id="PJNW01000008">
    <property type="protein sequence ID" value="PKR89090.1"/>
    <property type="molecule type" value="Genomic_DNA"/>
</dbReference>
<evidence type="ECO:0000313" key="3">
    <source>
        <dbReference type="Proteomes" id="UP000233491"/>
    </source>
</evidence>
<name>A0A2N3LWT9_9HYPH</name>
<accession>A0A2N3LWT9</accession>
<proteinExistence type="predicted"/>
<evidence type="ECO:0000313" key="2">
    <source>
        <dbReference type="EMBL" id="PKR89090.1"/>
    </source>
</evidence>
<reference evidence="2 3" key="1">
    <citation type="submission" date="2017-12" db="EMBL/GenBank/DDBJ databases">
        <title>Anaerobic carbon monoxide metabolism by Pleomorphomonas carboxyditropha sp. nov., a new mesophilic hydrogenogenic carboxidotroph.</title>
        <authorList>
            <person name="Esquivel-Elizondo S."/>
            <person name="Krajmalnik-Brown R."/>
        </authorList>
    </citation>
    <scope>NUCLEOTIDE SEQUENCE [LARGE SCALE GENOMIC DNA]</scope>
    <source>
        <strain evidence="2 3">R5-392</strain>
    </source>
</reference>
<keyword evidence="3" id="KW-1185">Reference proteome</keyword>
<dbReference type="RefSeq" id="WP_101289307.1">
    <property type="nucleotide sequence ID" value="NZ_FOUQ01000017.1"/>
</dbReference>
<dbReference type="AlphaFoldDB" id="A0A2N3LWT9"/>
<gene>
    <name evidence="2" type="ORF">CXZ10_11270</name>
</gene>
<protein>
    <recommendedName>
        <fullName evidence="4">Replication protein</fullName>
    </recommendedName>
</protein>